<evidence type="ECO:0000256" key="5">
    <source>
        <dbReference type="ARBA" id="ARBA00022737"/>
    </source>
</evidence>
<keyword evidence="4" id="KW-0433">Leucine-rich repeat</keyword>
<dbReference type="GO" id="GO:0003723">
    <property type="term" value="F:RNA binding"/>
    <property type="evidence" value="ECO:0007669"/>
    <property type="project" value="TreeGrafter"/>
</dbReference>
<dbReference type="SUPFAM" id="SSF54427">
    <property type="entry name" value="NTF2-like"/>
    <property type="match status" value="1"/>
</dbReference>
<dbReference type="InterPro" id="IPR032710">
    <property type="entry name" value="NTF2-like_dom_sf"/>
</dbReference>
<evidence type="ECO:0000313" key="12">
    <source>
        <dbReference type="Proteomes" id="UP000054248"/>
    </source>
</evidence>
<accession>A0A0C3QZ75</accession>
<dbReference type="InterPro" id="IPR057125">
    <property type="entry name" value="NXF1/2/3/5-like_LRR"/>
</dbReference>
<dbReference type="InterPro" id="IPR001611">
    <property type="entry name" value="Leu-rich_rpt"/>
</dbReference>
<evidence type="ECO:0008006" key="13">
    <source>
        <dbReference type="Google" id="ProtNLM"/>
    </source>
</evidence>
<keyword evidence="3" id="KW-0813">Transport</keyword>
<dbReference type="SUPFAM" id="SSF46934">
    <property type="entry name" value="UBA-like"/>
    <property type="match status" value="1"/>
</dbReference>
<dbReference type="InterPro" id="IPR009060">
    <property type="entry name" value="UBA-like_sf"/>
</dbReference>
<keyword evidence="12" id="KW-1185">Reference proteome</keyword>
<evidence type="ECO:0000256" key="3">
    <source>
        <dbReference type="ARBA" id="ARBA00022448"/>
    </source>
</evidence>
<dbReference type="AlphaFoldDB" id="A0A0C3QZ75"/>
<evidence type="ECO:0000259" key="10">
    <source>
        <dbReference type="PROSITE" id="PS51281"/>
    </source>
</evidence>
<dbReference type="Gene3D" id="1.10.8.10">
    <property type="entry name" value="DNA helicase RuvA subunit, C-terminal domain"/>
    <property type="match status" value="1"/>
</dbReference>
<dbReference type="PROSITE" id="PS51281">
    <property type="entry name" value="TAP_C"/>
    <property type="match status" value="1"/>
</dbReference>
<dbReference type="GO" id="GO:0016973">
    <property type="term" value="P:poly(A)+ mRNA export from nucleus"/>
    <property type="evidence" value="ECO:0007669"/>
    <property type="project" value="TreeGrafter"/>
</dbReference>
<dbReference type="GO" id="GO:0005634">
    <property type="term" value="C:nucleus"/>
    <property type="evidence" value="ECO:0007669"/>
    <property type="project" value="UniProtKB-SubCell"/>
</dbReference>
<dbReference type="Pfam" id="PF24048">
    <property type="entry name" value="LRR_NXF1-5"/>
    <property type="match status" value="1"/>
</dbReference>
<dbReference type="Pfam" id="PF03943">
    <property type="entry name" value="TAP_C"/>
    <property type="match status" value="1"/>
</dbReference>
<gene>
    <name evidence="11" type="ORF">M407DRAFT_63677</name>
</gene>
<evidence type="ECO:0000313" key="11">
    <source>
        <dbReference type="EMBL" id="KIO34719.1"/>
    </source>
</evidence>
<evidence type="ECO:0000256" key="1">
    <source>
        <dbReference type="ARBA" id="ARBA00004123"/>
    </source>
</evidence>
<name>A0A0C3QZ75_9AGAM</name>
<dbReference type="SMART" id="SM00804">
    <property type="entry name" value="TAP_C"/>
    <property type="match status" value="1"/>
</dbReference>
<organism evidence="11 12">
    <name type="scientific">Tulasnella calospora MUT 4182</name>
    <dbReference type="NCBI Taxonomy" id="1051891"/>
    <lineage>
        <taxon>Eukaryota</taxon>
        <taxon>Fungi</taxon>
        <taxon>Dikarya</taxon>
        <taxon>Basidiomycota</taxon>
        <taxon>Agaricomycotina</taxon>
        <taxon>Agaricomycetes</taxon>
        <taxon>Cantharellales</taxon>
        <taxon>Tulasnellaceae</taxon>
        <taxon>Tulasnella</taxon>
    </lineage>
</organism>
<sequence length="538" mass="59231">MRLGKGSALSGRIAPTGPSTPISKRVGVRPKIASAAEAPKDANNIQLLRVFVTSRYDKERRYLNLENLQDDPFFKNGKFTSPDLPTAPKDTGTVMLKLASQLDPPPETVSLANNKFRTLKQLAYITRYLPDLANLSLQNNDIEDIKTLSFIGSRSDQVPKLREVIFLGNPLKEIFSARNELERYQSEILKIFPCLTMLDLQPVVKVAGFDASVAKPPRATEPGPTVFDAQMGGPIMQAGVQETTNTFLFKYFTMFDQNRAALVDAYAPNATFSVSINTAVPARARISRFFIELPHQKQLNWEAWKPLSRNLTRMRNTGDNAAHRLFTSPEEIIKALQRVPQTKHDIANGGSTFIAESWIVSSVLSFDTLLVTVHGQFTELPAQGQRSFDRTFILAPAAPDSKARQNGWEVVIVSEQLHIRNYSSHEAWAPGPITVQTDEGEKPAAPAPAPASVPVPAAAAAPPIQAVQPAPIASEPAPDAILSALPDYQRGLITEFQRVTGLNVMWSGRCLEGNQWNPEAALANFHELRVCSLPLFFS</sequence>
<dbReference type="OrthoDB" id="25872at2759"/>
<protein>
    <recommendedName>
        <fullName evidence="13">NTF2 domain-containing protein</fullName>
    </recommendedName>
</protein>
<dbReference type="CDD" id="cd14342">
    <property type="entry name" value="UBA_TAP-C"/>
    <property type="match status" value="1"/>
</dbReference>
<reference evidence="11 12" key="1">
    <citation type="submission" date="2014-04" db="EMBL/GenBank/DDBJ databases">
        <authorList>
            <consortium name="DOE Joint Genome Institute"/>
            <person name="Kuo A."/>
            <person name="Girlanda M."/>
            <person name="Perotto S."/>
            <person name="Kohler A."/>
            <person name="Nagy L.G."/>
            <person name="Floudas D."/>
            <person name="Copeland A."/>
            <person name="Barry K.W."/>
            <person name="Cichocki N."/>
            <person name="Veneault-Fourrey C."/>
            <person name="LaButti K."/>
            <person name="Lindquist E.A."/>
            <person name="Lipzen A."/>
            <person name="Lundell T."/>
            <person name="Morin E."/>
            <person name="Murat C."/>
            <person name="Sun H."/>
            <person name="Tunlid A."/>
            <person name="Henrissat B."/>
            <person name="Grigoriev I.V."/>
            <person name="Hibbett D.S."/>
            <person name="Martin F."/>
            <person name="Nordberg H.P."/>
            <person name="Cantor M.N."/>
            <person name="Hua S.X."/>
        </authorList>
    </citation>
    <scope>NUCLEOTIDE SEQUENCE [LARGE SCALE GENOMIC DNA]</scope>
    <source>
        <strain evidence="11 12">MUT 4182</strain>
    </source>
</reference>
<dbReference type="InterPro" id="IPR005637">
    <property type="entry name" value="TAP_C_dom"/>
</dbReference>
<proteinExistence type="inferred from homology"/>
<dbReference type="Gene3D" id="3.80.10.10">
    <property type="entry name" value="Ribonuclease Inhibitor"/>
    <property type="match status" value="1"/>
</dbReference>
<dbReference type="InterPro" id="IPR018222">
    <property type="entry name" value="Nuclear_transport_factor_2_euk"/>
</dbReference>
<evidence type="ECO:0000256" key="7">
    <source>
        <dbReference type="ARBA" id="ARBA00023242"/>
    </source>
</evidence>
<feature type="region of interest" description="Disordered" evidence="8">
    <location>
        <begin position="1"/>
        <end position="24"/>
    </location>
</feature>
<keyword evidence="7" id="KW-0539">Nucleus</keyword>
<dbReference type="InterPro" id="IPR002075">
    <property type="entry name" value="NTF2_dom"/>
</dbReference>
<dbReference type="SUPFAM" id="SSF52058">
    <property type="entry name" value="L domain-like"/>
    <property type="match status" value="1"/>
</dbReference>
<dbReference type="Pfam" id="PF22602">
    <property type="entry name" value="NXF_NTF2"/>
    <property type="match status" value="1"/>
</dbReference>
<dbReference type="EMBL" id="KN822942">
    <property type="protein sequence ID" value="KIO34719.1"/>
    <property type="molecule type" value="Genomic_DNA"/>
</dbReference>
<dbReference type="HOGENOM" id="CLU_024991_0_0_1"/>
<keyword evidence="5" id="KW-0677">Repeat</keyword>
<reference evidence="12" key="2">
    <citation type="submission" date="2015-01" db="EMBL/GenBank/DDBJ databases">
        <title>Evolutionary Origins and Diversification of the Mycorrhizal Mutualists.</title>
        <authorList>
            <consortium name="DOE Joint Genome Institute"/>
            <consortium name="Mycorrhizal Genomics Consortium"/>
            <person name="Kohler A."/>
            <person name="Kuo A."/>
            <person name="Nagy L.G."/>
            <person name="Floudas D."/>
            <person name="Copeland A."/>
            <person name="Barry K.W."/>
            <person name="Cichocki N."/>
            <person name="Veneault-Fourrey C."/>
            <person name="LaButti K."/>
            <person name="Lindquist E.A."/>
            <person name="Lipzen A."/>
            <person name="Lundell T."/>
            <person name="Morin E."/>
            <person name="Murat C."/>
            <person name="Riley R."/>
            <person name="Ohm R."/>
            <person name="Sun H."/>
            <person name="Tunlid A."/>
            <person name="Henrissat B."/>
            <person name="Grigoriev I.V."/>
            <person name="Hibbett D.S."/>
            <person name="Martin F."/>
        </authorList>
    </citation>
    <scope>NUCLEOTIDE SEQUENCE [LARGE SCALE GENOMIC DNA]</scope>
    <source>
        <strain evidence="12">MUT 4182</strain>
    </source>
</reference>
<dbReference type="Gene3D" id="3.10.450.50">
    <property type="match status" value="1"/>
</dbReference>
<dbReference type="STRING" id="1051891.A0A0C3QZ75"/>
<dbReference type="InterPro" id="IPR032675">
    <property type="entry name" value="LRR_dom_sf"/>
</dbReference>
<dbReference type="PROSITE" id="PS51450">
    <property type="entry name" value="LRR"/>
    <property type="match status" value="1"/>
</dbReference>
<dbReference type="PROSITE" id="PS50177">
    <property type="entry name" value="NTF2_DOMAIN"/>
    <property type="match status" value="1"/>
</dbReference>
<evidence type="ECO:0000256" key="6">
    <source>
        <dbReference type="ARBA" id="ARBA00022816"/>
    </source>
</evidence>
<comment type="similarity">
    <text evidence="2">Belongs to the NXF family.</text>
</comment>
<feature type="domain" description="TAP-C" evidence="10">
    <location>
        <begin position="487"/>
        <end position="538"/>
    </location>
</feature>
<dbReference type="PANTHER" id="PTHR10662:SF22">
    <property type="entry name" value="NUCLEAR RNA EXPORT FACTOR 1"/>
    <property type="match status" value="1"/>
</dbReference>
<dbReference type="InterPro" id="IPR030217">
    <property type="entry name" value="NXF_fam"/>
</dbReference>
<evidence type="ECO:0000256" key="4">
    <source>
        <dbReference type="ARBA" id="ARBA00022614"/>
    </source>
</evidence>
<evidence type="ECO:0000256" key="2">
    <source>
        <dbReference type="ARBA" id="ARBA00009285"/>
    </source>
</evidence>
<dbReference type="PANTHER" id="PTHR10662">
    <property type="entry name" value="NUCLEAR RNA EXPORT FACTOR"/>
    <property type="match status" value="1"/>
</dbReference>
<feature type="domain" description="NTF2" evidence="9">
    <location>
        <begin position="243"/>
        <end position="419"/>
    </location>
</feature>
<comment type="subcellular location">
    <subcellularLocation>
        <location evidence="1">Nucleus</location>
    </subcellularLocation>
</comment>
<keyword evidence="6" id="KW-0509">mRNA transport</keyword>
<evidence type="ECO:0000259" key="9">
    <source>
        <dbReference type="PROSITE" id="PS50177"/>
    </source>
</evidence>
<dbReference type="Proteomes" id="UP000054248">
    <property type="component" value="Unassembled WGS sequence"/>
</dbReference>
<evidence type="ECO:0000256" key="8">
    <source>
        <dbReference type="SAM" id="MobiDB-lite"/>
    </source>
</evidence>